<gene>
    <name evidence="2" type="ORF">AMTR_s00057p00217380</name>
</gene>
<feature type="compositionally biased region" description="Basic and acidic residues" evidence="1">
    <location>
        <begin position="82"/>
        <end position="98"/>
    </location>
</feature>
<protein>
    <submittedName>
        <fullName evidence="2">Uncharacterized protein</fullName>
    </submittedName>
</protein>
<evidence type="ECO:0000256" key="1">
    <source>
        <dbReference type="SAM" id="MobiDB-lite"/>
    </source>
</evidence>
<proteinExistence type="predicted"/>
<evidence type="ECO:0000313" key="3">
    <source>
        <dbReference type="Proteomes" id="UP000017836"/>
    </source>
</evidence>
<feature type="region of interest" description="Disordered" evidence="1">
    <location>
        <begin position="1"/>
        <end position="98"/>
    </location>
</feature>
<feature type="compositionally biased region" description="Basic and acidic residues" evidence="1">
    <location>
        <begin position="39"/>
        <end position="50"/>
    </location>
</feature>
<evidence type="ECO:0000313" key="2">
    <source>
        <dbReference type="EMBL" id="ERN17012.1"/>
    </source>
</evidence>
<sequence>MRRTHMHRSGTRSTRRRHQELTRTGARNALTCTGAARGQQEEGTRIDKFDQTGAEEEGTKSTRRRHQDREIRSNRSKRRRRGQQEEGTRIEKFDQTGA</sequence>
<dbReference type="Proteomes" id="UP000017836">
    <property type="component" value="Unassembled WGS sequence"/>
</dbReference>
<accession>U5D6H9</accession>
<dbReference type="AlphaFoldDB" id="U5D6H9"/>
<dbReference type="Gramene" id="ERN17012">
    <property type="protein sequence ID" value="ERN17012"/>
    <property type="gene ID" value="AMTR_s00057p00217380"/>
</dbReference>
<organism evidence="2 3">
    <name type="scientific">Amborella trichopoda</name>
    <dbReference type="NCBI Taxonomy" id="13333"/>
    <lineage>
        <taxon>Eukaryota</taxon>
        <taxon>Viridiplantae</taxon>
        <taxon>Streptophyta</taxon>
        <taxon>Embryophyta</taxon>
        <taxon>Tracheophyta</taxon>
        <taxon>Spermatophyta</taxon>
        <taxon>Magnoliopsida</taxon>
        <taxon>Amborellales</taxon>
        <taxon>Amborellaceae</taxon>
        <taxon>Amborella</taxon>
    </lineage>
</organism>
<keyword evidence="3" id="KW-1185">Reference proteome</keyword>
<name>U5D6H9_AMBTC</name>
<dbReference type="HOGENOM" id="CLU_2336439_0_0_1"/>
<reference evidence="3" key="1">
    <citation type="journal article" date="2013" name="Science">
        <title>The Amborella genome and the evolution of flowering plants.</title>
        <authorList>
            <consortium name="Amborella Genome Project"/>
        </authorList>
    </citation>
    <scope>NUCLEOTIDE SEQUENCE [LARGE SCALE GENOMIC DNA]</scope>
</reference>
<dbReference type="EMBL" id="KI392405">
    <property type="protein sequence ID" value="ERN17012.1"/>
    <property type="molecule type" value="Genomic_DNA"/>
</dbReference>
<feature type="compositionally biased region" description="Basic residues" evidence="1">
    <location>
        <begin position="1"/>
        <end position="18"/>
    </location>
</feature>